<accession>A0A4P6HQV6</accession>
<organism evidence="2 3">
    <name type="scientific">Solidesulfovibrio carbinolicus</name>
    <dbReference type="NCBI Taxonomy" id="296842"/>
    <lineage>
        <taxon>Bacteria</taxon>
        <taxon>Pseudomonadati</taxon>
        <taxon>Thermodesulfobacteriota</taxon>
        <taxon>Desulfovibrionia</taxon>
        <taxon>Desulfovibrionales</taxon>
        <taxon>Desulfovibrionaceae</taxon>
        <taxon>Solidesulfovibrio</taxon>
    </lineage>
</organism>
<gene>
    <name evidence="2" type="ORF">C3Y92_15620</name>
</gene>
<keyword evidence="3" id="KW-1185">Reference proteome</keyword>
<keyword evidence="1" id="KW-0812">Transmembrane</keyword>
<feature type="transmembrane region" description="Helical" evidence="1">
    <location>
        <begin position="132"/>
        <end position="152"/>
    </location>
</feature>
<keyword evidence="1" id="KW-1133">Transmembrane helix</keyword>
<feature type="transmembrane region" description="Helical" evidence="1">
    <location>
        <begin position="89"/>
        <end position="112"/>
    </location>
</feature>
<dbReference type="EMBL" id="CP026538">
    <property type="protein sequence ID" value="QAZ68580.1"/>
    <property type="molecule type" value="Genomic_DNA"/>
</dbReference>
<feature type="transmembrane region" description="Helical" evidence="1">
    <location>
        <begin position="197"/>
        <end position="226"/>
    </location>
</feature>
<dbReference type="KEGG" id="dcb:C3Y92_15620"/>
<dbReference type="RefSeq" id="WP_129354156.1">
    <property type="nucleotide sequence ID" value="NZ_CP026538.1"/>
</dbReference>
<name>A0A4P6HQV6_9BACT</name>
<reference evidence="2 3" key="1">
    <citation type="submission" date="2018-02" db="EMBL/GenBank/DDBJ databases">
        <title>Genome sequence of Desulfovibrio carbinolicus DSM 3852.</title>
        <authorList>
            <person name="Wilbanks E."/>
            <person name="Skennerton C.T."/>
            <person name="Orphan V.J."/>
        </authorList>
    </citation>
    <scope>NUCLEOTIDE SEQUENCE [LARGE SCALE GENOMIC DNA]</scope>
    <source>
        <strain evidence="2 3">DSM 3852</strain>
    </source>
</reference>
<evidence type="ECO:0000313" key="3">
    <source>
        <dbReference type="Proteomes" id="UP000293296"/>
    </source>
</evidence>
<evidence type="ECO:0000313" key="2">
    <source>
        <dbReference type="EMBL" id="QAZ68580.1"/>
    </source>
</evidence>
<sequence length="284" mass="31067">MGRSLAVNLGWRALSLLEMGGVMATYFWGIWQVGPALVQNGASLGPWVGGLFLATAVYAAVISPLVVHRDSGPLRGIGSWRRVFLRTDNLGRALAVYGSFASAALVLIVAAALATDRFSPLTFDWDALSRRFFLYIFSALGQQLFIFGFFYPRLTCLLYGGRAFNGDHLDADACRRPFAQARFCQGLTDRELLCAGWLGLVAALFHYPNTTLMLGVFFAAALWSLVYRTVPSIWVSAVAHAAIGASLNLILGVNTRIGPSFGSNYRGFFRTVFPFLEQVINGKF</sequence>
<feature type="transmembrane region" description="Helical" evidence="1">
    <location>
        <begin position="9"/>
        <end position="28"/>
    </location>
</feature>
<proteinExistence type="predicted"/>
<evidence type="ECO:0008006" key="4">
    <source>
        <dbReference type="Google" id="ProtNLM"/>
    </source>
</evidence>
<protein>
    <recommendedName>
        <fullName evidence="4">CPBP family intramembrane metalloprotease</fullName>
    </recommendedName>
</protein>
<dbReference type="Proteomes" id="UP000293296">
    <property type="component" value="Chromosome"/>
</dbReference>
<feature type="transmembrane region" description="Helical" evidence="1">
    <location>
        <begin position="48"/>
        <end position="68"/>
    </location>
</feature>
<dbReference type="AlphaFoldDB" id="A0A4P6HQV6"/>
<feature type="transmembrane region" description="Helical" evidence="1">
    <location>
        <begin position="232"/>
        <end position="251"/>
    </location>
</feature>
<evidence type="ECO:0000256" key="1">
    <source>
        <dbReference type="SAM" id="Phobius"/>
    </source>
</evidence>
<keyword evidence="1" id="KW-0472">Membrane</keyword>
<dbReference type="OrthoDB" id="5493842at2"/>